<proteinExistence type="inferred from homology"/>
<comment type="catalytic activity">
    <reaction evidence="4">
        <text>L-cysteine + L-glutamate + ATP = gamma-L-glutamyl-L-cysteine + ADP + phosphate + H(+)</text>
        <dbReference type="Rhea" id="RHEA:13285"/>
        <dbReference type="ChEBI" id="CHEBI:15378"/>
        <dbReference type="ChEBI" id="CHEBI:29985"/>
        <dbReference type="ChEBI" id="CHEBI:30616"/>
        <dbReference type="ChEBI" id="CHEBI:35235"/>
        <dbReference type="ChEBI" id="CHEBI:43474"/>
        <dbReference type="ChEBI" id="CHEBI:58173"/>
        <dbReference type="ChEBI" id="CHEBI:456216"/>
        <dbReference type="EC" id="6.3.2.2"/>
    </reaction>
</comment>
<dbReference type="OrthoDB" id="9769628at2"/>
<dbReference type="HAMAP" id="MF_01609">
    <property type="entry name" value="Glu_cys_ligase_2"/>
    <property type="match status" value="1"/>
</dbReference>
<keyword evidence="2 4" id="KW-0547">Nucleotide-binding</keyword>
<evidence type="ECO:0000313" key="5">
    <source>
        <dbReference type="EMBL" id="RWU17209.1"/>
    </source>
</evidence>
<organism evidence="5 6">
    <name type="scientific">Pseudomonas alkylphenolica</name>
    <dbReference type="NCBI Taxonomy" id="237609"/>
    <lineage>
        <taxon>Bacteria</taxon>
        <taxon>Pseudomonadati</taxon>
        <taxon>Pseudomonadota</taxon>
        <taxon>Gammaproteobacteria</taxon>
        <taxon>Pseudomonadales</taxon>
        <taxon>Pseudomonadaceae</taxon>
        <taxon>Pseudomonas</taxon>
    </lineage>
</organism>
<dbReference type="NCBIfam" id="TIGR02050">
    <property type="entry name" value="gshA_cyan_rel"/>
    <property type="match status" value="1"/>
</dbReference>
<evidence type="ECO:0000256" key="3">
    <source>
        <dbReference type="ARBA" id="ARBA00022840"/>
    </source>
</evidence>
<keyword evidence="3 4" id="KW-0067">ATP-binding</keyword>
<dbReference type="Gene3D" id="3.30.590.20">
    <property type="match status" value="1"/>
</dbReference>
<dbReference type="EC" id="6.3.2.2" evidence="4"/>
<dbReference type="EMBL" id="QJRG01000050">
    <property type="protein sequence ID" value="RWU17209.1"/>
    <property type="molecule type" value="Genomic_DNA"/>
</dbReference>
<dbReference type="GO" id="GO:0005524">
    <property type="term" value="F:ATP binding"/>
    <property type="evidence" value="ECO:0007669"/>
    <property type="project" value="UniProtKB-KW"/>
</dbReference>
<evidence type="ECO:0000256" key="2">
    <source>
        <dbReference type="ARBA" id="ARBA00022741"/>
    </source>
</evidence>
<evidence type="ECO:0000256" key="4">
    <source>
        <dbReference type="HAMAP-Rule" id="MF_01609"/>
    </source>
</evidence>
<dbReference type="InterPro" id="IPR011793">
    <property type="entry name" value="YbdK"/>
</dbReference>
<dbReference type="Pfam" id="PF04107">
    <property type="entry name" value="GCS2"/>
    <property type="match status" value="1"/>
</dbReference>
<dbReference type="SUPFAM" id="SSF55931">
    <property type="entry name" value="Glutamine synthetase/guanido kinase"/>
    <property type="match status" value="1"/>
</dbReference>
<dbReference type="InterPro" id="IPR006336">
    <property type="entry name" value="GCS2"/>
</dbReference>
<keyword evidence="1 4" id="KW-0436">Ligase</keyword>
<comment type="similarity">
    <text evidence="4">Belongs to the glutamate--cysteine ligase type 2 family. YbdK subfamily.</text>
</comment>
<sequence>MKQGFGIEEEYLLVALDSRQVVTTPGAPALAACREVLGQYFAQEMFQSQIELASPIFYSMAQARDFLRSHRQRLASALAVNGLGICAAGSHPFGAWWFQQPASGEHFRTLFEDHRLVARRSLVCGLHVHVGIAPGHDRIHLINQLLPWLPLLLVLSTSSPFWEGQASGYRSYRRVLCNEWPRMGLPERLKDWNDYQRYLDLLRRTGALGPESDCWWLIRPSRRYPTVELRLADGCPHLEDGLCIAEMFRQMVEHSVETPAQGSQLTCEAQWLTQENLWRAMRDGRDGRFIDPVAQGPVSAHAWLLELQARFAIDSEHIDHAARILTTGTNADQQLAVYYQSLAQGATHQRALNDVVDGQLQNTACRSHCAQTAGY</sequence>
<dbReference type="PROSITE" id="PS51257">
    <property type="entry name" value="PROKAR_LIPOPROTEIN"/>
    <property type="match status" value="1"/>
</dbReference>
<dbReference type="PANTHER" id="PTHR36510">
    <property type="entry name" value="GLUTAMATE--CYSTEINE LIGASE 2-RELATED"/>
    <property type="match status" value="1"/>
</dbReference>
<dbReference type="AlphaFoldDB" id="A0A443ZEU2"/>
<protein>
    <recommendedName>
        <fullName evidence="4">Putative glutamate--cysteine ligase 2</fullName>
        <ecNumber evidence="4">6.3.2.2</ecNumber>
    </recommendedName>
    <alternativeName>
        <fullName evidence="4">Gamma-glutamylcysteine synthetase 2</fullName>
        <shortName evidence="4">GCS 2</shortName>
        <shortName evidence="4">Gamma-GCS 2</shortName>
    </alternativeName>
</protein>
<dbReference type="RefSeq" id="WP_128326627.1">
    <property type="nucleotide sequence ID" value="NZ_QJRG01000050.1"/>
</dbReference>
<dbReference type="InterPro" id="IPR050141">
    <property type="entry name" value="GCL_type2/YbdK_subfam"/>
</dbReference>
<dbReference type="GO" id="GO:0004357">
    <property type="term" value="F:glutamate-cysteine ligase activity"/>
    <property type="evidence" value="ECO:0007669"/>
    <property type="project" value="UniProtKB-EC"/>
</dbReference>
<dbReference type="InterPro" id="IPR014746">
    <property type="entry name" value="Gln_synth/guanido_kin_cat_dom"/>
</dbReference>
<dbReference type="PANTHER" id="PTHR36510:SF1">
    <property type="entry name" value="GLUTAMATE--CYSTEINE LIGASE 2-RELATED"/>
    <property type="match status" value="1"/>
</dbReference>
<name>A0A443ZEU2_9PSED</name>
<gene>
    <name evidence="5" type="ORF">DM813_28020</name>
</gene>
<dbReference type="Proteomes" id="UP000288983">
    <property type="component" value="Unassembled WGS sequence"/>
</dbReference>
<reference evidence="5 6" key="1">
    <citation type="submission" date="2018-06" db="EMBL/GenBank/DDBJ databases">
        <title>Bacteria isolated from soil of Wuhan.</title>
        <authorList>
            <person name="Wei X."/>
            <person name="Chunhua H."/>
        </authorList>
    </citation>
    <scope>NUCLEOTIDE SEQUENCE [LARGE SCALE GENOMIC DNA]</scope>
    <source>
        <strain evidence="6">xwS2</strain>
    </source>
</reference>
<comment type="function">
    <text evidence="4">ATP-dependent carboxylate-amine ligase which exhibits weak glutamate--cysteine ligase activity.</text>
</comment>
<accession>A0A443ZEU2</accession>
<evidence type="ECO:0000313" key="6">
    <source>
        <dbReference type="Proteomes" id="UP000288983"/>
    </source>
</evidence>
<evidence type="ECO:0000256" key="1">
    <source>
        <dbReference type="ARBA" id="ARBA00022598"/>
    </source>
</evidence>
<dbReference type="GO" id="GO:0042398">
    <property type="term" value="P:modified amino acid biosynthetic process"/>
    <property type="evidence" value="ECO:0007669"/>
    <property type="project" value="InterPro"/>
</dbReference>
<comment type="caution">
    <text evidence="5">The sequence shown here is derived from an EMBL/GenBank/DDBJ whole genome shotgun (WGS) entry which is preliminary data.</text>
</comment>
<dbReference type="NCBIfam" id="NF010039">
    <property type="entry name" value="PRK13515.1"/>
    <property type="match status" value="1"/>
</dbReference>